<evidence type="ECO:0000313" key="1">
    <source>
        <dbReference type="EMBL" id="EST56249.1"/>
    </source>
</evidence>
<organism evidence="1 2">
    <name type="scientific">Brevibacillus panacihumi W25</name>
    <dbReference type="NCBI Taxonomy" id="1408254"/>
    <lineage>
        <taxon>Bacteria</taxon>
        <taxon>Bacillati</taxon>
        <taxon>Bacillota</taxon>
        <taxon>Bacilli</taxon>
        <taxon>Bacillales</taxon>
        <taxon>Paenibacillaceae</taxon>
        <taxon>Brevibacillus</taxon>
    </lineage>
</organism>
<keyword evidence="2" id="KW-1185">Reference proteome</keyword>
<protein>
    <submittedName>
        <fullName evidence="1">Uncharacterized protein</fullName>
    </submittedName>
</protein>
<dbReference type="EMBL" id="AYJU01000001">
    <property type="protein sequence ID" value="EST56249.1"/>
    <property type="molecule type" value="Genomic_DNA"/>
</dbReference>
<evidence type="ECO:0000313" key="2">
    <source>
        <dbReference type="Proteomes" id="UP000017973"/>
    </source>
</evidence>
<dbReference type="Proteomes" id="UP000017973">
    <property type="component" value="Unassembled WGS sequence"/>
</dbReference>
<sequence length="36" mass="3975">MEDMKKLKRMLLVTSSLGFAVFAMVVITEIVSISSV</sequence>
<reference evidence="1 2" key="1">
    <citation type="journal article" date="2014" name="Genome Announc.">
        <title>Draft Genome Sequence of Brevibacillus panacihumi Strain W25, a Halotolerant Hydrocarbon-Degrading Bacterium.</title>
        <authorList>
            <person name="Wang X."/>
            <person name="Jin D."/>
            <person name="Zhou L."/>
            <person name="Wu L."/>
            <person name="An W."/>
            <person name="Chen Y."/>
            <person name="Zhao L."/>
        </authorList>
    </citation>
    <scope>NUCLEOTIDE SEQUENCE [LARGE SCALE GENOMIC DNA]</scope>
    <source>
        <strain evidence="1 2">W25</strain>
    </source>
</reference>
<name>V6MCJ6_9BACL</name>
<dbReference type="PATRIC" id="fig|1408254.3.peg.556"/>
<comment type="caution">
    <text evidence="1">The sequence shown here is derived from an EMBL/GenBank/DDBJ whole genome shotgun (WGS) entry which is preliminary data.</text>
</comment>
<accession>V6MCJ6</accession>
<dbReference type="AlphaFoldDB" id="V6MCJ6"/>
<dbReference type="HOGENOM" id="CLU_217873_0_0_9"/>
<gene>
    <name evidence="1" type="ORF">T458_02725</name>
</gene>
<proteinExistence type="predicted"/>